<keyword evidence="2" id="KW-1185">Reference proteome</keyword>
<reference evidence="1 2" key="1">
    <citation type="submission" date="2017-06" db="EMBL/GenBank/DDBJ databases">
        <title>Draft genome sequence of nitrogen-fixing Kosakonia pseudosacchari strain NN143 isolated from sugarcane roots.</title>
        <authorList>
            <person name="Li Y."/>
            <person name="Li S."/>
            <person name="Lin L."/>
            <person name="Wu X."/>
            <person name="Yang L."/>
            <person name="Li Y."/>
            <person name="An Q."/>
        </authorList>
    </citation>
    <scope>NUCLEOTIDE SEQUENCE [LARGE SCALE GENOMIC DNA]</scope>
    <source>
        <strain evidence="1 2">NN143</strain>
    </source>
</reference>
<dbReference type="RefSeq" id="WP_086871233.1">
    <property type="nucleotide sequence ID" value="NZ_CP115712.1"/>
</dbReference>
<sequence>MSHTVGEVNDWTTAEVIQQLLYPCNLSLHVVLRLLKNNDAGLIQAEMSAADFYRQNRLIR</sequence>
<proteinExistence type="predicted"/>
<organism evidence="1 2">
    <name type="scientific">Kosakonia pseudosacchari</name>
    <dbReference type="NCBI Taxonomy" id="1646340"/>
    <lineage>
        <taxon>Bacteria</taxon>
        <taxon>Pseudomonadati</taxon>
        <taxon>Pseudomonadota</taxon>
        <taxon>Gammaproteobacteria</taxon>
        <taxon>Enterobacterales</taxon>
        <taxon>Enterobacteriaceae</taxon>
        <taxon>Kosakonia</taxon>
    </lineage>
</organism>
<dbReference type="Proteomes" id="UP000219642">
    <property type="component" value="Unassembled WGS sequence"/>
</dbReference>
<evidence type="ECO:0000313" key="2">
    <source>
        <dbReference type="Proteomes" id="UP000219642"/>
    </source>
</evidence>
<accession>A0ABX4IPQ9</accession>
<comment type="caution">
    <text evidence="1">The sequence shown here is derived from an EMBL/GenBank/DDBJ whole genome shotgun (WGS) entry which is preliminary data.</text>
</comment>
<name>A0ABX4IPQ9_9ENTR</name>
<dbReference type="EMBL" id="NITV01000005">
    <property type="protein sequence ID" value="PDO86721.1"/>
    <property type="molecule type" value="Genomic_DNA"/>
</dbReference>
<evidence type="ECO:0000313" key="1">
    <source>
        <dbReference type="EMBL" id="PDO86721.1"/>
    </source>
</evidence>
<gene>
    <name evidence="1" type="ORF">BK796_09700</name>
</gene>
<protein>
    <submittedName>
        <fullName evidence="1">Uncharacterized protein</fullName>
    </submittedName>
</protein>